<keyword evidence="4" id="KW-0408">Iron</keyword>
<comment type="subcellular location">
    <subcellularLocation>
        <location evidence="1">Cell envelope</location>
    </subcellularLocation>
</comment>
<dbReference type="RefSeq" id="WP_110573415.1">
    <property type="nucleotide sequence ID" value="NZ_QKLW01000002.1"/>
</dbReference>
<dbReference type="Proteomes" id="UP000247551">
    <property type="component" value="Unassembled WGS sequence"/>
</dbReference>
<evidence type="ECO:0000256" key="1">
    <source>
        <dbReference type="ARBA" id="ARBA00004196"/>
    </source>
</evidence>
<proteinExistence type="inferred from homology"/>
<organism evidence="7 8">
    <name type="scientific">Marinomonas alcarazii</name>
    <dbReference type="NCBI Taxonomy" id="491949"/>
    <lineage>
        <taxon>Bacteria</taxon>
        <taxon>Pseudomonadati</taxon>
        <taxon>Pseudomonadota</taxon>
        <taxon>Gammaproteobacteria</taxon>
        <taxon>Oceanospirillales</taxon>
        <taxon>Oceanospirillaceae</taxon>
        <taxon>Marinomonas</taxon>
    </lineage>
</organism>
<evidence type="ECO:0000256" key="3">
    <source>
        <dbReference type="ARBA" id="ARBA00022448"/>
    </source>
</evidence>
<accession>A0A318V6B4</accession>
<keyword evidence="4" id="KW-0406">Ion transport</keyword>
<evidence type="ECO:0000256" key="2">
    <source>
        <dbReference type="ARBA" id="ARBA00008814"/>
    </source>
</evidence>
<keyword evidence="4" id="KW-0410">Iron transport</keyword>
<dbReference type="AlphaFoldDB" id="A0A318V6B4"/>
<dbReference type="PROSITE" id="PS50983">
    <property type="entry name" value="FE_B12_PBP"/>
    <property type="match status" value="1"/>
</dbReference>
<evidence type="ECO:0000313" key="8">
    <source>
        <dbReference type="Proteomes" id="UP000247551"/>
    </source>
</evidence>
<dbReference type="SUPFAM" id="SSF53807">
    <property type="entry name" value="Helical backbone' metal receptor"/>
    <property type="match status" value="1"/>
</dbReference>
<dbReference type="EMBL" id="QKLW01000002">
    <property type="protein sequence ID" value="PYF83207.1"/>
    <property type="molecule type" value="Genomic_DNA"/>
</dbReference>
<evidence type="ECO:0000313" key="7">
    <source>
        <dbReference type="EMBL" id="PYF83207.1"/>
    </source>
</evidence>
<dbReference type="PANTHER" id="PTHR30532">
    <property type="entry name" value="IRON III DICITRATE-BINDING PERIPLASMIC PROTEIN"/>
    <property type="match status" value="1"/>
</dbReference>
<dbReference type="PANTHER" id="PTHR30532:SF28">
    <property type="entry name" value="PETROBACTIN-BINDING PROTEIN YCLQ"/>
    <property type="match status" value="1"/>
</dbReference>
<dbReference type="GO" id="GO:0030288">
    <property type="term" value="C:outer membrane-bounded periplasmic space"/>
    <property type="evidence" value="ECO:0007669"/>
    <property type="project" value="TreeGrafter"/>
</dbReference>
<comment type="similarity">
    <text evidence="2">Belongs to the bacterial solute-binding protein 8 family.</text>
</comment>
<evidence type="ECO:0000256" key="5">
    <source>
        <dbReference type="ARBA" id="ARBA00022729"/>
    </source>
</evidence>
<protein>
    <submittedName>
        <fullName evidence="7">Iron complex transport system substrate-binding protein</fullName>
    </submittedName>
</protein>
<keyword evidence="8" id="KW-1185">Reference proteome</keyword>
<reference evidence="7 8" key="1">
    <citation type="submission" date="2018-06" db="EMBL/GenBank/DDBJ databases">
        <title>Genomic Encyclopedia of Type Strains, Phase III (KMG-III): the genomes of soil and plant-associated and newly described type strains.</title>
        <authorList>
            <person name="Whitman W."/>
        </authorList>
    </citation>
    <scope>NUCLEOTIDE SEQUENCE [LARGE SCALE GENOMIC DNA]</scope>
    <source>
        <strain evidence="7 8">CECT 7730</strain>
    </source>
</reference>
<name>A0A318V6B4_9GAMM</name>
<evidence type="ECO:0000256" key="4">
    <source>
        <dbReference type="ARBA" id="ARBA00022496"/>
    </source>
</evidence>
<comment type="caution">
    <text evidence="7">The sequence shown here is derived from an EMBL/GenBank/DDBJ whole genome shotgun (WGS) entry which is preliminary data.</text>
</comment>
<dbReference type="InterPro" id="IPR051313">
    <property type="entry name" value="Bact_iron-sidero_bind"/>
</dbReference>
<keyword evidence="3" id="KW-0813">Transport</keyword>
<feature type="domain" description="Fe/B12 periplasmic-binding" evidence="6">
    <location>
        <begin position="28"/>
        <end position="288"/>
    </location>
</feature>
<evidence type="ECO:0000259" key="6">
    <source>
        <dbReference type="PROSITE" id="PS50983"/>
    </source>
</evidence>
<sequence>MTKLKQILAIGTLVAFSQLSTAETRLPTAAVFDLGSLDTMAELGLESQVTGVPQQMIPEYLQQFNSASYSDIGGLKSPDLTALSTLNPDLIIITGRQAGKKDELIKISAVKQVNMSGDNYWHALSDNVNSIATLFHVQDRADKALTDLKGYIESTKKPLNKDATVLVVTHNSGSLGLREDVISSQLLGLKAASIPSHVKSHKRGTRTFTPLTISDIAETNPTVLFVVDRSMAIGNTDEALDVNTLKADLAEQGAGSIKVTYLSPKLWYLSGNGLQSVRMQIKEIAEGL</sequence>
<dbReference type="GO" id="GO:1901678">
    <property type="term" value="P:iron coordination entity transport"/>
    <property type="evidence" value="ECO:0007669"/>
    <property type="project" value="UniProtKB-ARBA"/>
</dbReference>
<dbReference type="InterPro" id="IPR002491">
    <property type="entry name" value="ABC_transptr_periplasmic_BD"/>
</dbReference>
<gene>
    <name evidence="7" type="ORF">DFP75_102301</name>
</gene>
<dbReference type="Pfam" id="PF01497">
    <property type="entry name" value="Peripla_BP_2"/>
    <property type="match status" value="1"/>
</dbReference>
<dbReference type="Gene3D" id="3.40.50.1980">
    <property type="entry name" value="Nitrogenase molybdenum iron protein domain"/>
    <property type="match status" value="2"/>
</dbReference>
<keyword evidence="5" id="KW-0732">Signal</keyword>